<dbReference type="InterPro" id="IPR056747">
    <property type="entry name" value="VPS13-like_M"/>
</dbReference>
<evidence type="ECO:0000313" key="4">
    <source>
        <dbReference type="Proteomes" id="UP001162164"/>
    </source>
</evidence>
<sequence length="1226" mass="135930">MQILIGKAKDNWRYALNKGSSNMHVLDRFTILLQIERRVVHTTDPLYPNLTLNANLPKLTVHVNESKILSARNLVQLVTSTGLPSPFKASTVPSDVVVDHEQDNDSESLDTSVEMSRLIMVQFTVDQMSLEVQSRGRCVAELQVAGVKVTFTKRAVDISITLTVHSLLLVDALQTFGPDFELLVASHKHVGMDSMSGSLRDSEPTSPTSPSSPDPNVSRIGATSPVALTQALSSLATSPPLRWSATTRSALGDCHREEPMQIANIQFNNLDIIANQETIVELVGFLRRVFPKSHKQTVYSMPSYETSSVNRSTESLLDEITQSVNRTEVTFDFHRLNVLLLRGVIKDGALYGKKICTATMSEAKIQATVSDKLEVEGSLGGLQVLDLTPEGHMHQRIISVGRDPLLETPHPIYLPPPQDDDRTAFNFRVIRNLGKIEDKDTADVIVRMASLALSFTDTASPYRRKRRISSNEPSGYTSARDTMPQTPYSPADDGDFMIDLKLDIELDSPVVVLPRASNSTQVFVAHLGKINITNYCPDETQTNGFDYEDIENRHEHYDIEVRNMNIYSLDTSSRRVPGPTICRPEVMYNCKMLAKPILHDTMLQLKIDREMYKSLNTADSSESNLLLDGDYIPNNYHSNDRCIQISGSIVTALKVSLTRVQYEQFNGFPPPPVLNETQGISRIHPKPPGILTGISEEDTGVSTLNMDPHVRAKMFPAVAVSTKSKSSSQNSLALKISFDVPLFTIELKGDTPTGEQGLVDLSFRDFVFIYEKCHKYETNIQISLRRLTSTRRQQATSYGYLISRGADVPPNTSCISRSFPDVTYRIHMSSPSRGSLPDHLETSNIFGMGTTSNSVYSSVATNGNDCPCTPPPSPSQASRNKPEKNLVIISTLIVDPSAPNFDDYYNGVRRSTSVDFNCLDLVISVKSWVLVLDFFGASPSGPVYSSSTNLGNIPGEPKQQLPEGKTVTNITVRSLTVVLVKPDHDIAKANISNVEFVVKTVDTSKEVEGKLGSMSLQDLTLHGQLYRERFVTSSEQALKFKYVRHRPDVDKNYDAQLTLEMASVMYVHTKRFIAELSAFFNKFTEKQQAVMKGIQKATSGQVARSEPMRLSLIIKVGSPLILLPVSSKSSDVLIIDLGQILITNDFKLSGSEGTISAVTNHFVRKCLLNVMTIELENMNLYTGVKESELSPNKRSPTTECFKLGSNFVTKKRTPLYFKKVSIEVTS</sequence>
<feature type="compositionally biased region" description="Low complexity" evidence="1">
    <location>
        <begin position="204"/>
        <end position="215"/>
    </location>
</feature>
<organism evidence="3 4">
    <name type="scientific">Molorchus minor</name>
    <dbReference type="NCBI Taxonomy" id="1323400"/>
    <lineage>
        <taxon>Eukaryota</taxon>
        <taxon>Metazoa</taxon>
        <taxon>Ecdysozoa</taxon>
        <taxon>Arthropoda</taxon>
        <taxon>Hexapoda</taxon>
        <taxon>Insecta</taxon>
        <taxon>Pterygota</taxon>
        <taxon>Neoptera</taxon>
        <taxon>Endopterygota</taxon>
        <taxon>Coleoptera</taxon>
        <taxon>Polyphaga</taxon>
        <taxon>Cucujiformia</taxon>
        <taxon>Chrysomeloidea</taxon>
        <taxon>Cerambycidae</taxon>
        <taxon>Lamiinae</taxon>
        <taxon>Monochamini</taxon>
        <taxon>Molorchus</taxon>
    </lineage>
</organism>
<gene>
    <name evidence="3" type="ORF">NQ317_002302</name>
</gene>
<feature type="region of interest" description="Disordered" evidence="1">
    <location>
        <begin position="194"/>
        <end position="221"/>
    </location>
</feature>
<name>A0ABQ9J7C7_9CUCU</name>
<dbReference type="PANTHER" id="PTHR16166">
    <property type="entry name" value="VACUOLAR PROTEIN SORTING-ASSOCIATED PROTEIN VPS13"/>
    <property type="match status" value="1"/>
</dbReference>
<evidence type="ECO:0000256" key="1">
    <source>
        <dbReference type="SAM" id="MobiDB-lite"/>
    </source>
</evidence>
<reference evidence="3" key="1">
    <citation type="journal article" date="2023" name="Insect Mol. Biol.">
        <title>Genome sequencing provides insights into the evolution of gene families encoding plant cell wall-degrading enzymes in longhorned beetles.</title>
        <authorList>
            <person name="Shin N.R."/>
            <person name="Okamura Y."/>
            <person name="Kirsch R."/>
            <person name="Pauchet Y."/>
        </authorList>
    </citation>
    <scope>NUCLEOTIDE SEQUENCE</scope>
    <source>
        <strain evidence="3">MMC_N1</strain>
    </source>
</reference>
<proteinExistence type="predicted"/>
<dbReference type="InterPro" id="IPR026847">
    <property type="entry name" value="VPS13"/>
</dbReference>
<keyword evidence="4" id="KW-1185">Reference proteome</keyword>
<protein>
    <recommendedName>
        <fullName evidence="2">VPS13-like middle region domain-containing protein</fullName>
    </recommendedName>
</protein>
<dbReference type="EMBL" id="JAPWTJ010001061">
    <property type="protein sequence ID" value="KAJ8974056.1"/>
    <property type="molecule type" value="Genomic_DNA"/>
</dbReference>
<dbReference type="Proteomes" id="UP001162164">
    <property type="component" value="Unassembled WGS sequence"/>
</dbReference>
<evidence type="ECO:0000313" key="3">
    <source>
        <dbReference type="EMBL" id="KAJ8974056.1"/>
    </source>
</evidence>
<feature type="compositionally biased region" description="Polar residues" evidence="1">
    <location>
        <begin position="470"/>
        <end position="488"/>
    </location>
</feature>
<dbReference type="PANTHER" id="PTHR16166:SF141">
    <property type="entry name" value="INTERMEMBRANE LIPID TRANSFER PROTEIN VPS13D"/>
    <property type="match status" value="1"/>
</dbReference>
<comment type="caution">
    <text evidence="3">The sequence shown here is derived from an EMBL/GenBank/DDBJ whole genome shotgun (WGS) entry which is preliminary data.</text>
</comment>
<feature type="region of interest" description="Disordered" evidence="1">
    <location>
        <begin position="464"/>
        <end position="488"/>
    </location>
</feature>
<accession>A0ABQ9J7C7</accession>
<evidence type="ECO:0000259" key="2">
    <source>
        <dbReference type="Pfam" id="PF25033"/>
    </source>
</evidence>
<dbReference type="Pfam" id="PF25033">
    <property type="entry name" value="VPS13_M"/>
    <property type="match status" value="1"/>
</dbReference>
<feature type="domain" description="VPS13-like middle region" evidence="2">
    <location>
        <begin position="981"/>
        <end position="1197"/>
    </location>
</feature>